<dbReference type="GO" id="GO:0032259">
    <property type="term" value="P:methylation"/>
    <property type="evidence" value="ECO:0007669"/>
    <property type="project" value="UniProtKB-KW"/>
</dbReference>
<dbReference type="SUPFAM" id="SSF75217">
    <property type="entry name" value="alpha/beta knot"/>
    <property type="match status" value="1"/>
</dbReference>
<protein>
    <submittedName>
        <fullName evidence="5">tRNA/rRNA methyltransferase (SpoU)</fullName>
    </submittedName>
</protein>
<comment type="similarity">
    <text evidence="1">Belongs to the class IV-like SAM-binding methyltransferase superfamily. RNA methyltransferase TrmH family.</text>
</comment>
<dbReference type="CDD" id="cd18104">
    <property type="entry name" value="SpoU-like_RNA-MTase"/>
    <property type="match status" value="1"/>
</dbReference>
<dbReference type="Pfam" id="PF22435">
    <property type="entry name" value="MRM3-like_sub_bind"/>
    <property type="match status" value="1"/>
</dbReference>
<dbReference type="GO" id="GO:0005737">
    <property type="term" value="C:cytoplasm"/>
    <property type="evidence" value="ECO:0007669"/>
    <property type="project" value="UniProtKB-ARBA"/>
</dbReference>
<feature type="domain" description="RNA 2-O ribose methyltransferase substrate binding" evidence="4">
    <location>
        <begin position="61"/>
        <end position="136"/>
    </location>
</feature>
<dbReference type="InterPro" id="IPR029026">
    <property type="entry name" value="tRNA_m1G_MTases_N"/>
</dbReference>
<organism evidence="5 6">
    <name type="scientific">Hymenobacter roseosalivarius DSM 11622</name>
    <dbReference type="NCBI Taxonomy" id="645990"/>
    <lineage>
        <taxon>Bacteria</taxon>
        <taxon>Pseudomonadati</taxon>
        <taxon>Bacteroidota</taxon>
        <taxon>Cytophagia</taxon>
        <taxon>Cytophagales</taxon>
        <taxon>Hymenobacteraceae</taxon>
        <taxon>Hymenobacter</taxon>
    </lineage>
</organism>
<evidence type="ECO:0000313" key="5">
    <source>
        <dbReference type="EMBL" id="SMB88709.1"/>
    </source>
</evidence>
<evidence type="ECO:0000256" key="1">
    <source>
        <dbReference type="ARBA" id="ARBA00007228"/>
    </source>
</evidence>
<dbReference type="PANTHER" id="PTHR43191">
    <property type="entry name" value="RRNA METHYLTRANSFERASE 3"/>
    <property type="match status" value="1"/>
</dbReference>
<dbReference type="EMBL" id="FWWW01000051">
    <property type="protein sequence ID" value="SMB88709.1"/>
    <property type="molecule type" value="Genomic_DNA"/>
</dbReference>
<dbReference type="SUPFAM" id="SSF55315">
    <property type="entry name" value="L30e-like"/>
    <property type="match status" value="1"/>
</dbReference>
<dbReference type="PANTHER" id="PTHR43191:SF2">
    <property type="entry name" value="RRNA METHYLTRANSFERASE 3, MITOCHONDRIAL"/>
    <property type="match status" value="1"/>
</dbReference>
<evidence type="ECO:0000259" key="4">
    <source>
        <dbReference type="SMART" id="SM00967"/>
    </source>
</evidence>
<dbReference type="STRING" id="645990.SAMN00120144_3463"/>
<dbReference type="GO" id="GO:0003723">
    <property type="term" value="F:RNA binding"/>
    <property type="evidence" value="ECO:0007669"/>
    <property type="project" value="InterPro"/>
</dbReference>
<dbReference type="InterPro" id="IPR029028">
    <property type="entry name" value="Alpha/beta_knot_MTases"/>
</dbReference>
<evidence type="ECO:0000256" key="2">
    <source>
        <dbReference type="ARBA" id="ARBA00022603"/>
    </source>
</evidence>
<keyword evidence="3 5" id="KW-0808">Transferase</keyword>
<dbReference type="GO" id="GO:0006396">
    <property type="term" value="P:RNA processing"/>
    <property type="evidence" value="ECO:0007669"/>
    <property type="project" value="InterPro"/>
</dbReference>
<keyword evidence="6" id="KW-1185">Reference proteome</keyword>
<keyword evidence="2 5" id="KW-0489">Methyltransferase</keyword>
<name>A0A1W1V5M5_9BACT</name>
<evidence type="ECO:0000313" key="6">
    <source>
        <dbReference type="Proteomes" id="UP000192266"/>
    </source>
</evidence>
<dbReference type="InterPro" id="IPR051259">
    <property type="entry name" value="rRNA_Methyltransferase"/>
</dbReference>
<dbReference type="GO" id="GO:0008173">
    <property type="term" value="F:RNA methyltransferase activity"/>
    <property type="evidence" value="ECO:0007669"/>
    <property type="project" value="InterPro"/>
</dbReference>
<reference evidence="5 6" key="1">
    <citation type="submission" date="2017-04" db="EMBL/GenBank/DDBJ databases">
        <authorList>
            <person name="Afonso C.L."/>
            <person name="Miller P.J."/>
            <person name="Scott M.A."/>
            <person name="Spackman E."/>
            <person name="Goraichik I."/>
            <person name="Dimitrov K.M."/>
            <person name="Suarez D.L."/>
            <person name="Swayne D.E."/>
        </authorList>
    </citation>
    <scope>NUCLEOTIDE SEQUENCE [LARGE SCALE GENOMIC DNA]</scope>
    <source>
        <strain evidence="5 6">DSM 11622</strain>
    </source>
</reference>
<dbReference type="Proteomes" id="UP000192266">
    <property type="component" value="Unassembled WGS sequence"/>
</dbReference>
<dbReference type="Pfam" id="PF00588">
    <property type="entry name" value="SpoU_methylase"/>
    <property type="match status" value="1"/>
</dbReference>
<dbReference type="InterPro" id="IPR001537">
    <property type="entry name" value="SpoU_MeTrfase"/>
</dbReference>
<dbReference type="InterPro" id="IPR013123">
    <property type="entry name" value="SpoU_subst-bd"/>
</dbReference>
<gene>
    <name evidence="5" type="ORF">SAMN00120144_3463</name>
</gene>
<dbReference type="SMART" id="SM00967">
    <property type="entry name" value="SpoU_sub_bind"/>
    <property type="match status" value="1"/>
</dbReference>
<dbReference type="Gene3D" id="3.30.1330.30">
    <property type="match status" value="1"/>
</dbReference>
<sequence>MGRFASTFVCRLVYVHGYAASFLFLGKMPPDPITSPQNPRIKNLLRLQQKPAERRQQHLTIIEGYRELTIAQQAGVEVTTLFVCPELADPVRQRELETLFASQPEYFTVSKAVFEKVAYREGSDGILALARPPRRALTDLKLPPSPLLLILEAVEKPGNLGAVLRTADAARVDAVIVCDPRTDLYNPNVIRASIGCVFTNQVVAAPTAEVVAWLRRHGIRSYATTPAATALYTNMDFRGPSAIVMGTEATGLSDEWLAAADAQIKIPMAGYIDSLNVSTCTAIMTFEAVRQRGGQM</sequence>
<dbReference type="AlphaFoldDB" id="A0A1W1V5M5"/>
<dbReference type="Gene3D" id="3.40.1280.10">
    <property type="match status" value="1"/>
</dbReference>
<accession>A0A1W1V5M5</accession>
<dbReference type="InterPro" id="IPR053888">
    <property type="entry name" value="MRM3-like_sub_bind"/>
</dbReference>
<dbReference type="InterPro" id="IPR029064">
    <property type="entry name" value="Ribosomal_eL30-like_sf"/>
</dbReference>
<proteinExistence type="inferred from homology"/>
<evidence type="ECO:0000256" key="3">
    <source>
        <dbReference type="ARBA" id="ARBA00022679"/>
    </source>
</evidence>